<keyword evidence="14" id="KW-1185">Reference proteome</keyword>
<evidence type="ECO:0000256" key="3">
    <source>
        <dbReference type="ARBA" id="ARBA00022801"/>
    </source>
</evidence>
<dbReference type="InterPro" id="IPR018221">
    <property type="entry name" value="Glyco_hydro_9_His_AS"/>
</dbReference>
<comment type="caution">
    <text evidence="13">The sequence shown here is derived from an EMBL/GenBank/DDBJ whole genome shotgun (WGS) entry which is preliminary data.</text>
</comment>
<feature type="domain" description="Glycoside hydrolase family 9" evidence="12">
    <location>
        <begin position="152"/>
        <end position="577"/>
    </location>
</feature>
<dbReference type="GO" id="GO:0008810">
    <property type="term" value="F:cellulase activity"/>
    <property type="evidence" value="ECO:0007669"/>
    <property type="project" value="UniProtKB-EC"/>
</dbReference>
<protein>
    <recommendedName>
        <fullName evidence="10">Endoglucanase</fullName>
        <ecNumber evidence="10">3.2.1.4</ecNumber>
    </recommendedName>
</protein>
<feature type="signal peptide" evidence="10">
    <location>
        <begin position="1"/>
        <end position="28"/>
    </location>
</feature>
<proteinExistence type="inferred from homology"/>
<evidence type="ECO:0000256" key="11">
    <source>
        <dbReference type="SAM" id="MobiDB-lite"/>
    </source>
</evidence>
<evidence type="ECO:0000256" key="10">
    <source>
        <dbReference type="RuleBase" id="RU361166"/>
    </source>
</evidence>
<keyword evidence="4 10" id="KW-0136">Cellulose degradation</keyword>
<feature type="chain" id="PRO_5043099267" description="Endoglucanase" evidence="10">
    <location>
        <begin position="29"/>
        <end position="584"/>
    </location>
</feature>
<dbReference type="InterPro" id="IPR008928">
    <property type="entry name" value="6-hairpin_glycosidase_sf"/>
</dbReference>
<dbReference type="EC" id="3.2.1.4" evidence="10"/>
<evidence type="ECO:0000256" key="5">
    <source>
        <dbReference type="ARBA" id="ARBA00023277"/>
    </source>
</evidence>
<evidence type="ECO:0000259" key="12">
    <source>
        <dbReference type="Pfam" id="PF00759"/>
    </source>
</evidence>
<name>A0AAW0Y9G1_CHEQU</name>
<evidence type="ECO:0000256" key="6">
    <source>
        <dbReference type="ARBA" id="ARBA00023295"/>
    </source>
</evidence>
<keyword evidence="6 8" id="KW-0326">Glycosidase</keyword>
<evidence type="ECO:0000256" key="1">
    <source>
        <dbReference type="ARBA" id="ARBA00000966"/>
    </source>
</evidence>
<sequence length="584" mass="64363">PAAAMTGVLTKSLLLGVVTLALLHTGWAERCEFVEITDEWTYNYAATFSAPAPADFSGLVVDLYFNRPVDSIDFYQGTAEKVDDHHFILRDDSLSGTAGLIVECKFQAHFPEAQAVVTAATINGVPICEGGWTTVPPLQDPCDPTGMKPYDYAQVLCMGILFYEAERSGHLPADQRITWRYDSALDDGSDVGHDLTGGYYDAGDHVKFGFPMAYSASLIGWGLIDFADGYEAAGQVEYGRAAVKWATDYFLKAYTAHWEFYGQVGRGDLDHSYWGRPENMTMERPSMKIDEAAPGSELAGETAAALAIASIVFKEADPAYSSKILGVASELYEFADAKRQNYHISIPDAAAYYQSFSGYYDELLWAALWLYRATDDATYLDRARGHYAEIPTSPNNRLVQFSWDDKRAGAFSLGTLLDPEFTEYATGIQGFFDWVKHEAPYTPAGLVYLDTWGPNRHAANVAFLMFWNAKQGLDVEENRSWGQGQINYILGDTGRSFVVGYGVNPPKRPHHRSSSCPSMPGSCHDGWAEKQEGPNPQTLYGALVGGPSEDDTYTDDRIDYIHNEVACDYNAAFVGALAALVEIN</sequence>
<feature type="active site" evidence="9">
    <location>
        <position position="564"/>
    </location>
</feature>
<keyword evidence="10" id="KW-0732">Signal</keyword>
<dbReference type="GO" id="GO:0030245">
    <property type="term" value="P:cellulose catabolic process"/>
    <property type="evidence" value="ECO:0007669"/>
    <property type="project" value="UniProtKB-KW"/>
</dbReference>
<comment type="catalytic activity">
    <reaction evidence="1 10">
        <text>Endohydrolysis of (1-&gt;4)-beta-D-glucosidic linkages in cellulose, lichenin and cereal beta-D-glucans.</text>
        <dbReference type="EC" id="3.2.1.4"/>
    </reaction>
</comment>
<dbReference type="Gene3D" id="1.50.10.10">
    <property type="match status" value="1"/>
</dbReference>
<organism evidence="13 14">
    <name type="scientific">Cherax quadricarinatus</name>
    <name type="common">Australian red claw crayfish</name>
    <dbReference type="NCBI Taxonomy" id="27406"/>
    <lineage>
        <taxon>Eukaryota</taxon>
        <taxon>Metazoa</taxon>
        <taxon>Ecdysozoa</taxon>
        <taxon>Arthropoda</taxon>
        <taxon>Crustacea</taxon>
        <taxon>Multicrustacea</taxon>
        <taxon>Malacostraca</taxon>
        <taxon>Eumalacostraca</taxon>
        <taxon>Eucarida</taxon>
        <taxon>Decapoda</taxon>
        <taxon>Pleocyemata</taxon>
        <taxon>Astacidea</taxon>
        <taxon>Parastacoidea</taxon>
        <taxon>Parastacidae</taxon>
        <taxon>Cherax</taxon>
    </lineage>
</organism>
<gene>
    <name evidence="13" type="ORF">OTU49_000036</name>
</gene>
<dbReference type="SUPFAM" id="SSF48208">
    <property type="entry name" value="Six-hairpin glycosidases"/>
    <property type="match status" value="1"/>
</dbReference>
<dbReference type="PROSITE" id="PS00592">
    <property type="entry name" value="GH9_2"/>
    <property type="match status" value="1"/>
</dbReference>
<dbReference type="EMBL" id="JARKIK010000002">
    <property type="protein sequence ID" value="KAK8753523.1"/>
    <property type="molecule type" value="Genomic_DNA"/>
</dbReference>
<keyword evidence="3 8" id="KW-0378">Hydrolase</keyword>
<keyword evidence="7 8" id="KW-0624">Polysaccharide degradation</keyword>
<dbReference type="Proteomes" id="UP001445076">
    <property type="component" value="Unassembled WGS sequence"/>
</dbReference>
<dbReference type="Pfam" id="PF00759">
    <property type="entry name" value="Glyco_hydro_9"/>
    <property type="match status" value="1"/>
</dbReference>
<evidence type="ECO:0000313" key="13">
    <source>
        <dbReference type="EMBL" id="KAK8753523.1"/>
    </source>
</evidence>
<dbReference type="PROSITE" id="PS00698">
    <property type="entry name" value="GH9_3"/>
    <property type="match status" value="1"/>
</dbReference>
<dbReference type="InterPro" id="IPR001701">
    <property type="entry name" value="Glyco_hydro_9"/>
</dbReference>
<comment type="similarity">
    <text evidence="2 8 10">Belongs to the glycosyl hydrolase 9 (cellulase E) family.</text>
</comment>
<evidence type="ECO:0000256" key="2">
    <source>
        <dbReference type="ARBA" id="ARBA00007072"/>
    </source>
</evidence>
<dbReference type="PANTHER" id="PTHR22298">
    <property type="entry name" value="ENDO-1,4-BETA-GLUCANASE"/>
    <property type="match status" value="1"/>
</dbReference>
<dbReference type="InterPro" id="IPR012341">
    <property type="entry name" value="6hp_glycosidase-like_sf"/>
</dbReference>
<evidence type="ECO:0000313" key="14">
    <source>
        <dbReference type="Proteomes" id="UP001445076"/>
    </source>
</evidence>
<evidence type="ECO:0000256" key="7">
    <source>
        <dbReference type="ARBA" id="ARBA00023326"/>
    </source>
</evidence>
<accession>A0AAW0Y9G1</accession>
<evidence type="ECO:0000256" key="9">
    <source>
        <dbReference type="PROSITE-ProRule" id="PRU10060"/>
    </source>
</evidence>
<feature type="non-terminal residue" evidence="13">
    <location>
        <position position="1"/>
    </location>
</feature>
<dbReference type="AlphaFoldDB" id="A0AAW0Y9G1"/>
<keyword evidence="5 8" id="KW-0119">Carbohydrate metabolism</keyword>
<feature type="region of interest" description="Disordered" evidence="11">
    <location>
        <begin position="508"/>
        <end position="535"/>
    </location>
</feature>
<feature type="active site" evidence="8">
    <location>
        <position position="510"/>
    </location>
</feature>
<dbReference type="InterPro" id="IPR033126">
    <property type="entry name" value="Glyco_hydro_9_Asp/Glu_AS"/>
</dbReference>
<evidence type="ECO:0000256" key="4">
    <source>
        <dbReference type="ARBA" id="ARBA00023001"/>
    </source>
</evidence>
<reference evidence="13 14" key="1">
    <citation type="journal article" date="2024" name="BMC Genomics">
        <title>Genome assembly of redclaw crayfish (Cherax quadricarinatus) provides insights into its immune adaptation and hypoxia tolerance.</title>
        <authorList>
            <person name="Liu Z."/>
            <person name="Zheng J."/>
            <person name="Li H."/>
            <person name="Fang K."/>
            <person name="Wang S."/>
            <person name="He J."/>
            <person name="Zhou D."/>
            <person name="Weng S."/>
            <person name="Chi M."/>
            <person name="Gu Z."/>
            <person name="He J."/>
            <person name="Li F."/>
            <person name="Wang M."/>
        </authorList>
    </citation>
    <scope>NUCLEOTIDE SEQUENCE [LARGE SCALE GENOMIC DNA]</scope>
    <source>
        <strain evidence="13">ZL_2023a</strain>
    </source>
</reference>
<feature type="active site" evidence="9">
    <location>
        <position position="555"/>
    </location>
</feature>
<evidence type="ECO:0000256" key="8">
    <source>
        <dbReference type="PROSITE-ProRule" id="PRU10059"/>
    </source>
</evidence>